<dbReference type="Pfam" id="PF06414">
    <property type="entry name" value="Zeta_toxin"/>
    <property type="match status" value="1"/>
</dbReference>
<gene>
    <name evidence="4" type="ORF">LPTSP3_g21420</name>
</gene>
<dbReference type="EMBL" id="AP025028">
    <property type="protein sequence ID" value="BDA79212.1"/>
    <property type="molecule type" value="Genomic_DNA"/>
</dbReference>
<protein>
    <recommendedName>
        <fullName evidence="3">Zeta toxin domain-containing protein</fullName>
    </recommendedName>
</protein>
<evidence type="ECO:0000313" key="4">
    <source>
        <dbReference type="EMBL" id="BDA79212.1"/>
    </source>
</evidence>
<dbReference type="PANTHER" id="PTHR39206">
    <property type="entry name" value="SLL8004 PROTEIN"/>
    <property type="match status" value="1"/>
</dbReference>
<evidence type="ECO:0000259" key="3">
    <source>
        <dbReference type="Pfam" id="PF06414"/>
    </source>
</evidence>
<dbReference type="Proteomes" id="UP000245263">
    <property type="component" value="Chromosome 1"/>
</dbReference>
<keyword evidence="1" id="KW-0547">Nucleotide-binding</keyword>
<proteinExistence type="predicted"/>
<dbReference type="Gene3D" id="3.40.50.300">
    <property type="entry name" value="P-loop containing nucleotide triphosphate hydrolases"/>
    <property type="match status" value="1"/>
</dbReference>
<keyword evidence="5" id="KW-1185">Reference proteome</keyword>
<accession>A0ABN6KHV2</accession>
<keyword evidence="2" id="KW-0067">ATP-binding</keyword>
<feature type="domain" description="Zeta toxin" evidence="3">
    <location>
        <begin position="99"/>
        <end position="178"/>
    </location>
</feature>
<dbReference type="PANTHER" id="PTHR39206:SF1">
    <property type="entry name" value="SLL8004 PROTEIN"/>
    <property type="match status" value="1"/>
</dbReference>
<organism evidence="4 5">
    <name type="scientific">Leptospira kobayashii</name>
    <dbReference type="NCBI Taxonomy" id="1917830"/>
    <lineage>
        <taxon>Bacteria</taxon>
        <taxon>Pseudomonadati</taxon>
        <taxon>Spirochaetota</taxon>
        <taxon>Spirochaetia</taxon>
        <taxon>Leptospirales</taxon>
        <taxon>Leptospiraceae</taxon>
        <taxon>Leptospira</taxon>
    </lineage>
</organism>
<dbReference type="SUPFAM" id="SSF52540">
    <property type="entry name" value="P-loop containing nucleoside triphosphate hydrolases"/>
    <property type="match status" value="1"/>
</dbReference>
<name>A0ABN6KHV2_9LEPT</name>
<evidence type="ECO:0000256" key="1">
    <source>
        <dbReference type="ARBA" id="ARBA00022741"/>
    </source>
</evidence>
<reference evidence="4 5" key="1">
    <citation type="submission" date="2021-08" db="EMBL/GenBank/DDBJ databases">
        <title>Complete genome sequence of Leptospira kobayashii strain E30.</title>
        <authorList>
            <person name="Nakao R."/>
            <person name="Nakamura S."/>
            <person name="Masuzawa T."/>
            <person name="Koizumi N."/>
        </authorList>
    </citation>
    <scope>NUCLEOTIDE SEQUENCE [LARGE SCALE GENOMIC DNA]</scope>
    <source>
        <strain evidence="4 5">E30</strain>
    </source>
</reference>
<sequence length="230" mass="26802">MFAGPNGSGKSSLYDYLRNRKIIHTEVYVSADRIEAELRTRKYFVFNAYRISTTEEEFFLHVISSGLWNNKSIKQLNDWFQLKNGVLRVKSKGINSYTASFIASYLVDKLLLTKQSFCFETVMSHDSKISILKEAKKNGYQTYLYFVFTRDPELNIQRVNLRVRLGGHNVSYAKINERYSRSIRLFPKALAISDRAYLIDNSLYFETIGEKKNGSFFWSKGKKSKLFPKL</sequence>
<dbReference type="InterPro" id="IPR010488">
    <property type="entry name" value="Zeta_toxin_domain"/>
</dbReference>
<evidence type="ECO:0000313" key="5">
    <source>
        <dbReference type="Proteomes" id="UP000245263"/>
    </source>
</evidence>
<evidence type="ECO:0000256" key="2">
    <source>
        <dbReference type="ARBA" id="ARBA00022840"/>
    </source>
</evidence>
<dbReference type="InterPro" id="IPR027417">
    <property type="entry name" value="P-loop_NTPase"/>
</dbReference>